<comment type="subcellular location">
    <subcellularLocation>
        <location evidence="1">Endomembrane system</location>
    </subcellularLocation>
</comment>
<dbReference type="PROSITE" id="PS51072">
    <property type="entry name" value="MHD"/>
    <property type="match status" value="1"/>
</dbReference>
<feature type="domain" description="MHD" evidence="7">
    <location>
        <begin position="180"/>
        <end position="442"/>
    </location>
</feature>
<dbReference type="CDD" id="cd09252">
    <property type="entry name" value="AP-3_Mu3_Cterm"/>
    <property type="match status" value="1"/>
</dbReference>
<dbReference type="STRING" id="564608.C1MSL2"/>
<protein>
    <submittedName>
        <fullName evidence="8">Predicted protein</fullName>
    </submittedName>
</protein>
<dbReference type="Proteomes" id="UP000001876">
    <property type="component" value="Unassembled WGS sequence"/>
</dbReference>
<dbReference type="GO" id="GO:0030131">
    <property type="term" value="C:clathrin adaptor complex"/>
    <property type="evidence" value="ECO:0007669"/>
    <property type="project" value="UniProtKB-UniRule"/>
</dbReference>
<name>C1MSL2_MICPC</name>
<dbReference type="Gene3D" id="2.60.40.1170">
    <property type="entry name" value="Mu homology domain, subdomain B"/>
    <property type="match status" value="2"/>
</dbReference>
<dbReference type="OMA" id="INVHFTI"/>
<dbReference type="InterPro" id="IPR001392">
    <property type="entry name" value="Clathrin_mu"/>
</dbReference>
<evidence type="ECO:0000259" key="7">
    <source>
        <dbReference type="PROSITE" id="PS51072"/>
    </source>
</evidence>
<comment type="similarity">
    <text evidence="5">Belongs to the adaptor complexes medium subunit family.</text>
</comment>
<dbReference type="SUPFAM" id="SSF64356">
    <property type="entry name" value="SNARE-like"/>
    <property type="match status" value="1"/>
</dbReference>
<keyword evidence="4" id="KW-0472">Membrane</keyword>
<feature type="region of interest" description="Disordered" evidence="6">
    <location>
        <begin position="364"/>
        <end position="386"/>
    </location>
</feature>
<dbReference type="PRINTS" id="PR00314">
    <property type="entry name" value="CLATHRINADPT"/>
</dbReference>
<dbReference type="GO" id="GO:0006886">
    <property type="term" value="P:intracellular protein transport"/>
    <property type="evidence" value="ECO:0007669"/>
    <property type="project" value="UniProtKB-UniRule"/>
</dbReference>
<dbReference type="KEGG" id="mpp:MICPUCDRAFT_33314"/>
<evidence type="ECO:0000256" key="2">
    <source>
        <dbReference type="ARBA" id="ARBA00022448"/>
    </source>
</evidence>
<dbReference type="AlphaFoldDB" id="C1MSL2"/>
<dbReference type="SUPFAM" id="SSF49447">
    <property type="entry name" value="Second domain of Mu2 adaptin subunit (ap50) of ap2 adaptor"/>
    <property type="match status" value="1"/>
</dbReference>
<dbReference type="InterPro" id="IPR050431">
    <property type="entry name" value="Adaptor_comp_med_subunit"/>
</dbReference>
<dbReference type="CDD" id="cd14837">
    <property type="entry name" value="AP3_Mu_N"/>
    <property type="match status" value="1"/>
</dbReference>
<dbReference type="EMBL" id="GG663739">
    <property type="protein sequence ID" value="EEH56798.1"/>
    <property type="molecule type" value="Genomic_DNA"/>
</dbReference>
<dbReference type="GO" id="GO:0012505">
    <property type="term" value="C:endomembrane system"/>
    <property type="evidence" value="ECO:0007669"/>
    <property type="project" value="UniProtKB-SubCell"/>
</dbReference>
<feature type="compositionally biased region" description="Gly residues" evidence="6">
    <location>
        <begin position="369"/>
        <end position="379"/>
    </location>
</feature>
<keyword evidence="3 5" id="KW-0653">Protein transport</keyword>
<dbReference type="InterPro" id="IPR011012">
    <property type="entry name" value="Longin-like_dom_sf"/>
</dbReference>
<dbReference type="eggNOG" id="KOG2740">
    <property type="taxonomic scope" value="Eukaryota"/>
</dbReference>
<evidence type="ECO:0000256" key="5">
    <source>
        <dbReference type="PIRNR" id="PIRNR005992"/>
    </source>
</evidence>
<dbReference type="GeneID" id="9683837"/>
<keyword evidence="9" id="KW-1185">Reference proteome</keyword>
<evidence type="ECO:0000256" key="1">
    <source>
        <dbReference type="ARBA" id="ARBA00004308"/>
    </source>
</evidence>
<evidence type="ECO:0000313" key="8">
    <source>
        <dbReference type="EMBL" id="EEH56798.1"/>
    </source>
</evidence>
<dbReference type="InterPro" id="IPR036168">
    <property type="entry name" value="AP2_Mu_C_sf"/>
</dbReference>
<dbReference type="RefSeq" id="XP_003058343.1">
    <property type="nucleotide sequence ID" value="XM_003058297.1"/>
</dbReference>
<evidence type="ECO:0000313" key="9">
    <source>
        <dbReference type="Proteomes" id="UP000001876"/>
    </source>
</evidence>
<evidence type="ECO:0000256" key="3">
    <source>
        <dbReference type="ARBA" id="ARBA00022927"/>
    </source>
</evidence>
<evidence type="ECO:0000256" key="4">
    <source>
        <dbReference type="ARBA" id="ARBA00023136"/>
    </source>
</evidence>
<sequence length="443" mass="47724">MGIGSLFIVNNKTSALCACKHWGPAVAFGACDKVLERHRLSAKSNVVGDVCVVDGSQYLFHVARGEITYVATTERETEPLMVIEFLTQLHVVLKSYFGDVTEAVLQEHHVTLYQLLDEMLDSGVPVNTHPGGLKALVPPPSLVNRVSSQVFGHQGVLVSDQDPSKALPLPWRSNGIKYASNEIYLDVIESIDATLDAEGRVLTSEVHGVVEVNCRLSGMPDVSLGLSNSHLIEEYNFHPSVRLSRFAADRVVSFVPADGTFTLMTYKVRAPDPRAAQLPLYIRPQATFGATQGRVSIVCGTKPSAEKPVEAVRLEVRLPARTSFADPTSTHGVATYDDASHSVLWSIETFPKDKTPCLTVALNMEESEGGGGGGGGGGSSSEKTARARTVSLQEIVDVQATFAVKGVGVSGIKVESVQVRNEKYTPSQGVRYHTRGGRVVVRT</sequence>
<keyword evidence="2 5" id="KW-0813">Transport</keyword>
<dbReference type="GO" id="GO:0016192">
    <property type="term" value="P:vesicle-mediated transport"/>
    <property type="evidence" value="ECO:0007669"/>
    <property type="project" value="InterPro"/>
</dbReference>
<dbReference type="OrthoDB" id="870at2759"/>
<proteinExistence type="inferred from homology"/>
<dbReference type="PIRSF" id="PIRSF005992">
    <property type="entry name" value="Clathrin_mu"/>
    <property type="match status" value="1"/>
</dbReference>
<organism evidence="9">
    <name type="scientific">Micromonas pusilla (strain CCMP1545)</name>
    <name type="common">Picoplanktonic green alga</name>
    <dbReference type="NCBI Taxonomy" id="564608"/>
    <lineage>
        <taxon>Eukaryota</taxon>
        <taxon>Viridiplantae</taxon>
        <taxon>Chlorophyta</taxon>
        <taxon>Mamiellophyceae</taxon>
        <taxon>Mamiellales</taxon>
        <taxon>Mamiellaceae</taxon>
        <taxon>Micromonas</taxon>
    </lineage>
</organism>
<evidence type="ECO:0000256" key="6">
    <source>
        <dbReference type="SAM" id="MobiDB-lite"/>
    </source>
</evidence>
<reference evidence="8 9" key="1">
    <citation type="journal article" date="2009" name="Science">
        <title>Green evolution and dynamic adaptations revealed by genomes of the marine picoeukaryotes Micromonas.</title>
        <authorList>
            <person name="Worden A.Z."/>
            <person name="Lee J.H."/>
            <person name="Mock T."/>
            <person name="Rouze P."/>
            <person name="Simmons M.P."/>
            <person name="Aerts A.L."/>
            <person name="Allen A.E."/>
            <person name="Cuvelier M.L."/>
            <person name="Derelle E."/>
            <person name="Everett M.V."/>
            <person name="Foulon E."/>
            <person name="Grimwood J."/>
            <person name="Gundlach H."/>
            <person name="Henrissat B."/>
            <person name="Napoli C."/>
            <person name="McDonald S.M."/>
            <person name="Parker M.S."/>
            <person name="Rombauts S."/>
            <person name="Salamov A."/>
            <person name="Von Dassow P."/>
            <person name="Badger J.H."/>
            <person name="Coutinho P.M."/>
            <person name="Demir E."/>
            <person name="Dubchak I."/>
            <person name="Gentemann C."/>
            <person name="Eikrem W."/>
            <person name="Gready J.E."/>
            <person name="John U."/>
            <person name="Lanier W."/>
            <person name="Lindquist E.A."/>
            <person name="Lucas S."/>
            <person name="Mayer K.F."/>
            <person name="Moreau H."/>
            <person name="Not F."/>
            <person name="Otillar R."/>
            <person name="Panaud O."/>
            <person name="Pangilinan J."/>
            <person name="Paulsen I."/>
            <person name="Piegu B."/>
            <person name="Poliakov A."/>
            <person name="Robbens S."/>
            <person name="Schmutz J."/>
            <person name="Toulza E."/>
            <person name="Wyss T."/>
            <person name="Zelensky A."/>
            <person name="Zhou K."/>
            <person name="Armbrust E.V."/>
            <person name="Bhattacharya D."/>
            <person name="Goodenough U.W."/>
            <person name="Van de Peer Y."/>
            <person name="Grigoriev I.V."/>
        </authorList>
    </citation>
    <scope>NUCLEOTIDE SEQUENCE [LARGE SCALE GENOMIC DNA]</scope>
    <source>
        <strain evidence="8 9">CCMP1545</strain>
    </source>
</reference>
<dbReference type="PANTHER" id="PTHR10529">
    <property type="entry name" value="AP COMPLEX SUBUNIT MU"/>
    <property type="match status" value="1"/>
</dbReference>
<dbReference type="Gene3D" id="3.30.450.60">
    <property type="match status" value="1"/>
</dbReference>
<dbReference type="Pfam" id="PF00928">
    <property type="entry name" value="Adap_comp_sub"/>
    <property type="match status" value="1"/>
</dbReference>
<gene>
    <name evidence="8" type="ORF">MICPUCDRAFT_33314</name>
</gene>
<dbReference type="InterPro" id="IPR028565">
    <property type="entry name" value="MHD"/>
</dbReference>
<accession>C1MSL2</accession>